<comment type="caution">
    <text evidence="11">The sequence shown here is derived from an EMBL/GenBank/DDBJ whole genome shotgun (WGS) entry which is preliminary data.</text>
</comment>
<sequence>MEGEYIHFWAKSQQMLQGPQPLVLRPKLTDQLLQKPPFRFLQDIVSEVTQNTGFAQGSIPTGADAAAAGQSREGKIAYLEKVFAEISEATGRAVPARPSKVVAGLEPENTNIFLQMLAEAAASKMPVKSPQAEQPLSLPPVRPKNQYPAQASRDLPATSQSAAIPEQSSSPDLFIVGAGISASHSLLQEAAPMPLGLPTSSMISEALPETPSPVRTAIKAASRTTADYNDVSRASAGAPAVSNAAARNSIMQGQPDAQAASPPARMRFPSLAQARAGQGAAPRNTSPTRLKAQPAQLLDLSEAASSLESKAMAAQPAPQAGQRRRPSSKKTPEQAPQSARQDKFECAATLVMQTAQIAQQLVRCYERCRPPNSVDEATAG</sequence>
<feature type="compositionally biased region" description="Low complexity" evidence="9">
    <location>
        <begin position="306"/>
        <end position="321"/>
    </location>
</feature>
<comment type="similarity">
    <text evidence="8">Belongs to the TRAF3IP1 family.</text>
</comment>
<organism evidence="11 12">
    <name type="scientific">Apatococcus lobatus</name>
    <dbReference type="NCBI Taxonomy" id="904363"/>
    <lineage>
        <taxon>Eukaryota</taxon>
        <taxon>Viridiplantae</taxon>
        <taxon>Chlorophyta</taxon>
        <taxon>core chlorophytes</taxon>
        <taxon>Trebouxiophyceae</taxon>
        <taxon>Chlorellales</taxon>
        <taxon>Chlorellaceae</taxon>
        <taxon>Apatococcus</taxon>
    </lineage>
</organism>
<dbReference type="GO" id="GO:0060271">
    <property type="term" value="P:cilium assembly"/>
    <property type="evidence" value="ECO:0007669"/>
    <property type="project" value="TreeGrafter"/>
</dbReference>
<dbReference type="GO" id="GO:0036064">
    <property type="term" value="C:ciliary basal body"/>
    <property type="evidence" value="ECO:0007669"/>
    <property type="project" value="TreeGrafter"/>
</dbReference>
<keyword evidence="5" id="KW-0175">Coiled coil</keyword>
<evidence type="ECO:0000256" key="1">
    <source>
        <dbReference type="ARBA" id="ARBA00004120"/>
    </source>
</evidence>
<feature type="region of interest" description="Disordered" evidence="9">
    <location>
        <begin position="272"/>
        <end position="292"/>
    </location>
</feature>
<dbReference type="PANTHER" id="PTHR31363:SF0">
    <property type="entry name" value="TRAF3-INTERACTING PROTEIN 1"/>
    <property type="match status" value="1"/>
</dbReference>
<evidence type="ECO:0000256" key="4">
    <source>
        <dbReference type="ARBA" id="ARBA00022794"/>
    </source>
</evidence>
<dbReference type="PANTHER" id="PTHR31363">
    <property type="entry name" value="TRAF3-INTERACTING PROTEIN 1"/>
    <property type="match status" value="1"/>
</dbReference>
<evidence type="ECO:0000256" key="7">
    <source>
        <dbReference type="ARBA" id="ARBA00023273"/>
    </source>
</evidence>
<dbReference type="GO" id="GO:0008017">
    <property type="term" value="F:microtubule binding"/>
    <property type="evidence" value="ECO:0007669"/>
    <property type="project" value="InterPro"/>
</dbReference>
<proteinExistence type="inferred from homology"/>
<dbReference type="Gene3D" id="1.10.418.50">
    <property type="entry name" value="Microtubule-binding protein MIP-T3"/>
    <property type="match status" value="1"/>
</dbReference>
<gene>
    <name evidence="11" type="ORF">WJX74_001073</name>
</gene>
<keyword evidence="7" id="KW-0966">Cell projection</keyword>
<keyword evidence="6" id="KW-0206">Cytoskeleton</keyword>
<dbReference type="Proteomes" id="UP001438707">
    <property type="component" value="Unassembled WGS sequence"/>
</dbReference>
<feature type="region of interest" description="Disordered" evidence="9">
    <location>
        <begin position="125"/>
        <end position="166"/>
    </location>
</feature>
<comment type="subcellular location">
    <subcellularLocation>
        <location evidence="2">Cytoplasm</location>
        <location evidence="2">Cytoskeleton</location>
        <location evidence="2">Cilium axoneme</location>
    </subcellularLocation>
    <subcellularLocation>
        <location evidence="1">Cytoplasm</location>
        <location evidence="1">Cytoskeleton</location>
        <location evidence="1">Cilium basal body</location>
    </subcellularLocation>
</comment>
<dbReference type="InterPro" id="IPR018799">
    <property type="entry name" value="TRAF3IP1"/>
</dbReference>
<accession>A0AAW1SAV8</accession>
<dbReference type="AlphaFoldDB" id="A0AAW1SAV8"/>
<dbReference type="EMBL" id="JALJOS010000002">
    <property type="protein sequence ID" value="KAK9842711.1"/>
    <property type="molecule type" value="Genomic_DNA"/>
</dbReference>
<dbReference type="InterPro" id="IPR042576">
    <property type="entry name" value="TRAF3IP1_N_sf"/>
</dbReference>
<feature type="compositionally biased region" description="Polar residues" evidence="9">
    <location>
        <begin position="157"/>
        <end position="166"/>
    </location>
</feature>
<dbReference type="InterPro" id="IPR040468">
    <property type="entry name" value="TRAF3IP1_N"/>
</dbReference>
<evidence type="ECO:0000256" key="5">
    <source>
        <dbReference type="ARBA" id="ARBA00023054"/>
    </source>
</evidence>
<evidence type="ECO:0000313" key="12">
    <source>
        <dbReference type="Proteomes" id="UP001438707"/>
    </source>
</evidence>
<evidence type="ECO:0000256" key="6">
    <source>
        <dbReference type="ARBA" id="ARBA00023212"/>
    </source>
</evidence>
<feature type="domain" description="TRAF3-interacting protein 1 N-terminal" evidence="10">
    <location>
        <begin position="21"/>
        <end position="122"/>
    </location>
</feature>
<reference evidence="11 12" key="1">
    <citation type="journal article" date="2024" name="Nat. Commun.">
        <title>Phylogenomics reveals the evolutionary origins of lichenization in chlorophyte algae.</title>
        <authorList>
            <person name="Puginier C."/>
            <person name="Libourel C."/>
            <person name="Otte J."/>
            <person name="Skaloud P."/>
            <person name="Haon M."/>
            <person name="Grisel S."/>
            <person name="Petersen M."/>
            <person name="Berrin J.G."/>
            <person name="Delaux P.M."/>
            <person name="Dal Grande F."/>
            <person name="Keller J."/>
        </authorList>
    </citation>
    <scope>NUCLEOTIDE SEQUENCE [LARGE SCALE GENOMIC DNA]</scope>
    <source>
        <strain evidence="11 12">SAG 2145</strain>
    </source>
</reference>
<evidence type="ECO:0000256" key="3">
    <source>
        <dbReference type="ARBA" id="ARBA00022490"/>
    </source>
</evidence>
<keyword evidence="4" id="KW-0970">Cilium biogenesis/degradation</keyword>
<feature type="region of interest" description="Disordered" evidence="9">
    <location>
        <begin position="306"/>
        <end position="342"/>
    </location>
</feature>
<keyword evidence="12" id="KW-1185">Reference proteome</keyword>
<protein>
    <recommendedName>
        <fullName evidence="10">TRAF3-interacting protein 1 N-terminal domain-containing protein</fullName>
    </recommendedName>
</protein>
<evidence type="ECO:0000313" key="11">
    <source>
        <dbReference type="EMBL" id="KAK9842711.1"/>
    </source>
</evidence>
<evidence type="ECO:0000256" key="9">
    <source>
        <dbReference type="SAM" id="MobiDB-lite"/>
    </source>
</evidence>
<dbReference type="GO" id="GO:0005930">
    <property type="term" value="C:axoneme"/>
    <property type="evidence" value="ECO:0007669"/>
    <property type="project" value="UniProtKB-SubCell"/>
</dbReference>
<dbReference type="GO" id="GO:0030992">
    <property type="term" value="C:intraciliary transport particle B"/>
    <property type="evidence" value="ECO:0007669"/>
    <property type="project" value="TreeGrafter"/>
</dbReference>
<evidence type="ECO:0000259" key="10">
    <source>
        <dbReference type="Pfam" id="PF10243"/>
    </source>
</evidence>
<dbReference type="GO" id="GO:0042073">
    <property type="term" value="P:intraciliary transport"/>
    <property type="evidence" value="ECO:0007669"/>
    <property type="project" value="TreeGrafter"/>
</dbReference>
<name>A0AAW1SAV8_9CHLO</name>
<evidence type="ECO:0000256" key="8">
    <source>
        <dbReference type="ARBA" id="ARBA00043971"/>
    </source>
</evidence>
<keyword evidence="3" id="KW-0963">Cytoplasm</keyword>
<feature type="compositionally biased region" description="Low complexity" evidence="9">
    <location>
        <begin position="272"/>
        <end position="283"/>
    </location>
</feature>
<evidence type="ECO:0000256" key="2">
    <source>
        <dbReference type="ARBA" id="ARBA00004430"/>
    </source>
</evidence>
<dbReference type="Pfam" id="PF10243">
    <property type="entry name" value="MIP-T3"/>
    <property type="match status" value="1"/>
</dbReference>
<dbReference type="GO" id="GO:0070507">
    <property type="term" value="P:regulation of microtubule cytoskeleton organization"/>
    <property type="evidence" value="ECO:0007669"/>
    <property type="project" value="TreeGrafter"/>
</dbReference>